<evidence type="ECO:0000313" key="1">
    <source>
        <dbReference type="EMBL" id="MFD1531916.1"/>
    </source>
</evidence>
<evidence type="ECO:0000313" key="2">
    <source>
        <dbReference type="Proteomes" id="UP001597145"/>
    </source>
</evidence>
<sequence>MNDGTQVRLDQTEKLLDARSLRGTWPRWAVWLIRLAVEHELDALWARRSPEVVGCSRRAQLLALGVVLDSETQHRVAELWNTLSRAAHHHHYELAPTAAELRGWLDEARLLCAHLANRV</sequence>
<comment type="caution">
    <text evidence="1">The sequence shown here is derived from an EMBL/GenBank/DDBJ whole genome shotgun (WGS) entry which is preliminary data.</text>
</comment>
<protein>
    <recommendedName>
        <fullName evidence="3">DUF4145 domain-containing protein</fullName>
    </recommendedName>
</protein>
<name>A0ABW4FPN8_9PSEU</name>
<evidence type="ECO:0008006" key="3">
    <source>
        <dbReference type="Google" id="ProtNLM"/>
    </source>
</evidence>
<keyword evidence="2" id="KW-1185">Reference proteome</keyword>
<organism evidence="1 2">
    <name type="scientific">Pseudonocardia aurantiaca</name>
    <dbReference type="NCBI Taxonomy" id="75290"/>
    <lineage>
        <taxon>Bacteria</taxon>
        <taxon>Bacillati</taxon>
        <taxon>Actinomycetota</taxon>
        <taxon>Actinomycetes</taxon>
        <taxon>Pseudonocardiales</taxon>
        <taxon>Pseudonocardiaceae</taxon>
        <taxon>Pseudonocardia</taxon>
    </lineage>
</organism>
<reference evidence="2" key="1">
    <citation type="journal article" date="2019" name="Int. J. Syst. Evol. Microbiol.">
        <title>The Global Catalogue of Microorganisms (GCM) 10K type strain sequencing project: providing services to taxonomists for standard genome sequencing and annotation.</title>
        <authorList>
            <consortium name="The Broad Institute Genomics Platform"/>
            <consortium name="The Broad Institute Genome Sequencing Center for Infectious Disease"/>
            <person name="Wu L."/>
            <person name="Ma J."/>
        </authorList>
    </citation>
    <scope>NUCLEOTIDE SEQUENCE [LARGE SCALE GENOMIC DNA]</scope>
    <source>
        <strain evidence="2">JCM 12165</strain>
    </source>
</reference>
<gene>
    <name evidence="1" type="ORF">ACFSCY_21010</name>
</gene>
<dbReference type="Proteomes" id="UP001597145">
    <property type="component" value="Unassembled WGS sequence"/>
</dbReference>
<dbReference type="RefSeq" id="WP_343974441.1">
    <property type="nucleotide sequence ID" value="NZ_BAAAJG010000007.1"/>
</dbReference>
<proteinExistence type="predicted"/>
<dbReference type="EMBL" id="JBHUCP010000016">
    <property type="protein sequence ID" value="MFD1531916.1"/>
    <property type="molecule type" value="Genomic_DNA"/>
</dbReference>
<accession>A0ABW4FPN8</accession>